<dbReference type="AlphaFoldDB" id="A0A0U5JI42"/>
<keyword evidence="1" id="KW-0472">Membrane</keyword>
<evidence type="ECO:0000256" key="1">
    <source>
        <dbReference type="SAM" id="Phobius"/>
    </source>
</evidence>
<organism evidence="2">
    <name type="scientific">Limosilactobacillus reuteri</name>
    <name type="common">Lactobacillus reuteri</name>
    <dbReference type="NCBI Taxonomy" id="1598"/>
    <lineage>
        <taxon>Bacteria</taxon>
        <taxon>Bacillati</taxon>
        <taxon>Bacillota</taxon>
        <taxon>Bacilli</taxon>
        <taxon>Lactobacillales</taxon>
        <taxon>Lactobacillaceae</taxon>
        <taxon>Limosilactobacillus</taxon>
    </lineage>
</organism>
<reference evidence="2" key="1">
    <citation type="submission" date="2015-10" db="EMBL/GenBank/DDBJ databases">
        <authorList>
            <person name="Gilbert D.G."/>
        </authorList>
    </citation>
    <scope>NUCLEOTIDE SEQUENCE</scope>
    <source>
        <strain evidence="2">Pg-3b</strain>
    </source>
</reference>
<sequence length="39" mass="4330">MFTMMSLLSNVIAVVSFSAILLASIISLFVGGKHQHRFY</sequence>
<protein>
    <submittedName>
        <fullName evidence="2">Uncharacterized protein</fullName>
    </submittedName>
</protein>
<evidence type="ECO:0000313" key="2">
    <source>
        <dbReference type="EMBL" id="CUR36880.1"/>
    </source>
</evidence>
<accession>A0A0U5JI42</accession>
<proteinExistence type="predicted"/>
<keyword evidence="1" id="KW-1133">Transmembrane helix</keyword>
<name>A0A0U5JI42_LIMRT</name>
<feature type="transmembrane region" description="Helical" evidence="1">
    <location>
        <begin position="6"/>
        <end position="30"/>
    </location>
</feature>
<gene>
    <name evidence="2" type="ORF">LRLP16767_LRPG3B_00672</name>
</gene>
<keyword evidence="1" id="KW-0812">Transmembrane</keyword>
<dbReference type="EMBL" id="LN887234">
    <property type="protein sequence ID" value="CUR36880.1"/>
    <property type="molecule type" value="Genomic_DNA"/>
</dbReference>